<feature type="region of interest" description="Disordered" evidence="2">
    <location>
        <begin position="265"/>
        <end position="303"/>
    </location>
</feature>
<feature type="compositionally biased region" description="Pro residues" evidence="2">
    <location>
        <begin position="327"/>
        <end position="341"/>
    </location>
</feature>
<dbReference type="Pfam" id="PF14822">
    <property type="entry name" value="Vasohibin"/>
    <property type="match status" value="1"/>
</dbReference>
<dbReference type="EMBL" id="BRXU01000011">
    <property type="protein sequence ID" value="GLC54624.1"/>
    <property type="molecule type" value="Genomic_DNA"/>
</dbReference>
<reference evidence="3 4" key="1">
    <citation type="journal article" date="2023" name="Commun. Biol.">
        <title>Reorganization of the ancestral sex-determining regions during the evolution of trioecy in Pleodorina starrii.</title>
        <authorList>
            <person name="Takahashi K."/>
            <person name="Suzuki S."/>
            <person name="Kawai-Toyooka H."/>
            <person name="Yamamoto K."/>
            <person name="Hamaji T."/>
            <person name="Ootsuki R."/>
            <person name="Yamaguchi H."/>
            <person name="Kawachi M."/>
            <person name="Higashiyama T."/>
            <person name="Nozaki H."/>
        </authorList>
    </citation>
    <scope>NUCLEOTIDE SEQUENCE [LARGE SCALE GENOMIC DNA]</scope>
    <source>
        <strain evidence="3 4">NIES-4479</strain>
    </source>
</reference>
<feature type="region of interest" description="Disordered" evidence="2">
    <location>
        <begin position="422"/>
        <end position="589"/>
    </location>
</feature>
<feature type="compositionally biased region" description="Low complexity" evidence="2">
    <location>
        <begin position="278"/>
        <end position="287"/>
    </location>
</feature>
<feature type="active site" evidence="1">
    <location>
        <position position="121"/>
    </location>
</feature>
<feature type="active site" evidence="1">
    <location>
        <position position="175"/>
    </location>
</feature>
<accession>A0A9W6BM51</accession>
<sequence length="589" mass="60667">MDLSASALQLKRLLNSLPLPDEKIPEAERLIKECSEAELSHLGLGPPPRPVVPRGLIEGGKGGDGKPGGPQQRLQAVQHVINSLQYNHTPGYYYNVSKSRPFSRIMETAREALRAALPIKCLEAVFLGALLTAGWTELDRLPLAFKSTVQGQTYRHIVLAVFHSPSRKWGALGLSRRPELMDKDLVYDSLADLVSEYKKSYERWWHSLVRVYVGLPLEHDTYYPGPVCWRYLSLSLAGRKSWASHRAALDKFAGQARKLAGKFRAMGGKPASEGSLGGPADQQQRQGQGQGQAAGGAPAPSTAPGVFAAASAARCAKSVSPARRRPPPVPLPPPAPLPRRPLTPSRTPAAAAAAAPVCSPLRASVPAPLSAAKSSSPISPSGQSPAAAAASSAHSCAAATAAASGPSEIGAEIVAADGAAIGSGHVATPGGDATTGGKGSSSGGDGGSTGGGAQQEASASDGGGAAVTSRSDGGAVRGGDGEGSQRSAERELVSQQSRGFKRHARPRRSSDPGSVASVAAAAAAAASVSGSRRGASAREQARLLREQVRAEERSGGGGTGTVAASRYEEDDEEEDSDSDEADYLSEGDD</sequence>
<dbReference type="AlphaFoldDB" id="A0A9W6BM51"/>
<dbReference type="PANTHER" id="PTHR15750">
    <property type="entry name" value="VASOHIBIN-1-LIKE ISOFORM X2"/>
    <property type="match status" value="1"/>
</dbReference>
<name>A0A9W6BM51_9CHLO</name>
<comment type="caution">
    <text evidence="3">The sequence shown here is derived from an EMBL/GenBank/DDBJ whole genome shotgun (WGS) entry which is preliminary data.</text>
</comment>
<feature type="compositionally biased region" description="Gly residues" evidence="2">
    <location>
        <begin position="433"/>
        <end position="453"/>
    </location>
</feature>
<keyword evidence="4" id="KW-1185">Reference proteome</keyword>
<dbReference type="PANTHER" id="PTHR15750:SF2">
    <property type="entry name" value="VASOHIBIN"/>
    <property type="match status" value="1"/>
</dbReference>
<organism evidence="3 4">
    <name type="scientific">Pleodorina starrii</name>
    <dbReference type="NCBI Taxonomy" id="330485"/>
    <lineage>
        <taxon>Eukaryota</taxon>
        <taxon>Viridiplantae</taxon>
        <taxon>Chlorophyta</taxon>
        <taxon>core chlorophytes</taxon>
        <taxon>Chlorophyceae</taxon>
        <taxon>CS clade</taxon>
        <taxon>Chlamydomonadales</taxon>
        <taxon>Volvocaceae</taxon>
        <taxon>Pleodorina</taxon>
    </lineage>
</organism>
<dbReference type="Proteomes" id="UP001165080">
    <property type="component" value="Unassembled WGS sequence"/>
</dbReference>
<evidence type="ECO:0000313" key="3">
    <source>
        <dbReference type="EMBL" id="GLC54624.1"/>
    </source>
</evidence>
<evidence type="ECO:0000256" key="2">
    <source>
        <dbReference type="SAM" id="MobiDB-lite"/>
    </source>
</evidence>
<evidence type="ECO:0008006" key="5">
    <source>
        <dbReference type="Google" id="ProtNLM"/>
    </source>
</evidence>
<protein>
    <recommendedName>
        <fullName evidence="5">Vasohibin-2</fullName>
    </recommendedName>
</protein>
<feature type="active site" evidence="1">
    <location>
        <position position="156"/>
    </location>
</feature>
<gene>
    <name evidence="3" type="primary">PLESTBF000436</name>
    <name evidence="3" type="ORF">PLESTB_000888500</name>
</gene>
<feature type="compositionally biased region" description="Basic and acidic residues" evidence="2">
    <location>
        <begin position="539"/>
        <end position="554"/>
    </location>
</feature>
<dbReference type="InterPro" id="IPR028131">
    <property type="entry name" value="VASH1"/>
</dbReference>
<evidence type="ECO:0000313" key="4">
    <source>
        <dbReference type="Proteomes" id="UP001165080"/>
    </source>
</evidence>
<evidence type="ECO:0000256" key="1">
    <source>
        <dbReference type="PIRSR" id="PIRSR628131-1"/>
    </source>
</evidence>
<proteinExistence type="predicted"/>
<feature type="region of interest" description="Disordered" evidence="2">
    <location>
        <begin position="317"/>
        <end position="353"/>
    </location>
</feature>
<feature type="compositionally biased region" description="Low complexity" evidence="2">
    <location>
        <begin position="342"/>
        <end position="353"/>
    </location>
</feature>
<feature type="compositionally biased region" description="Acidic residues" evidence="2">
    <location>
        <begin position="568"/>
        <end position="589"/>
    </location>
</feature>
<dbReference type="GO" id="GO:0005737">
    <property type="term" value="C:cytoplasm"/>
    <property type="evidence" value="ECO:0007669"/>
    <property type="project" value="InterPro"/>
</dbReference>
<feature type="compositionally biased region" description="Low complexity" evidence="2">
    <location>
        <begin position="513"/>
        <end position="538"/>
    </location>
</feature>